<organism evidence="2 3">
    <name type="scientific">Helicobacter bilis</name>
    <dbReference type="NCBI Taxonomy" id="37372"/>
    <lineage>
        <taxon>Bacteria</taxon>
        <taxon>Pseudomonadati</taxon>
        <taxon>Campylobacterota</taxon>
        <taxon>Epsilonproteobacteria</taxon>
        <taxon>Campylobacterales</taxon>
        <taxon>Helicobacteraceae</taxon>
        <taxon>Helicobacter</taxon>
    </lineage>
</organism>
<sequence>MEQYYSDVRQLAWWIPGKKTRHAMRNVLCHLGNLSNLDSIASETQKRANAILADMMLYKDKPKVFLLQTPEYGNIGDQAITLGTRVFLETYFPNMAIIEYSLNDLVLCGDLIARFIAPQDIIFLQGGGNMGNLWMDIEEARRKLLSEFPYNRIIIFPVSVSFTDDCDGKQEILNSKAYYNAHKSLSIMTRDSKSYEIAKKHFTHNNIVLIPDVACCLTGHSSLFTQTQRSKDIMLVFRNDKEKVLDNEMINNIKAYCNNSNLTYNEIDTCIENNNITQHIRHFVVQQMLNNFASCRLCITDRFHGMLFSYITKTPCIVFPSLDHKISYGYEWLQELTWIYKVNPSDNIHAIQSKIMQFLNIESCEDTIDLANVFYTTFNQFYKEGEISCI</sequence>
<dbReference type="AlphaFoldDB" id="A0A1Q2LGR5"/>
<dbReference type="Proteomes" id="UP000188298">
    <property type="component" value="Chromosome"/>
</dbReference>
<dbReference type="KEGG" id="hbl:XJ32_05540"/>
<gene>
    <name evidence="2" type="ORF">XJ32_05540</name>
</gene>
<evidence type="ECO:0000259" key="1">
    <source>
        <dbReference type="Pfam" id="PF04230"/>
    </source>
</evidence>
<dbReference type="InterPro" id="IPR007345">
    <property type="entry name" value="Polysacch_pyruvyl_Trfase"/>
</dbReference>
<reference evidence="2 3" key="1">
    <citation type="submission" date="2017-02" db="EMBL/GenBank/DDBJ databases">
        <title>Whole genome sequencing of Helicobacter bilis strain AAQJH.</title>
        <authorList>
            <person name="Conlan S."/>
            <person name="Thomas P.J."/>
            <person name="Mullikin J."/>
            <person name="Palmore T.N."/>
            <person name="Frank K.M."/>
            <person name="Segre J.A."/>
        </authorList>
    </citation>
    <scope>NUCLEOTIDE SEQUENCE [LARGE SCALE GENOMIC DNA]</scope>
    <source>
        <strain evidence="2 3">AAQJH</strain>
    </source>
</reference>
<evidence type="ECO:0000313" key="2">
    <source>
        <dbReference type="EMBL" id="AQQ59640.1"/>
    </source>
</evidence>
<evidence type="ECO:0000313" key="3">
    <source>
        <dbReference type="Proteomes" id="UP000188298"/>
    </source>
</evidence>
<proteinExistence type="predicted"/>
<protein>
    <recommendedName>
        <fullName evidence="1">Polysaccharide pyruvyl transferase domain-containing protein</fullName>
    </recommendedName>
</protein>
<accession>A0A1Q2LGR5</accession>
<feature type="domain" description="Polysaccharide pyruvyl transferase" evidence="1">
    <location>
        <begin position="74"/>
        <end position="320"/>
    </location>
</feature>
<dbReference type="RefSeq" id="WP_077388612.1">
    <property type="nucleotide sequence ID" value="NZ_CP019645.1"/>
</dbReference>
<dbReference type="Pfam" id="PF04230">
    <property type="entry name" value="PS_pyruv_trans"/>
    <property type="match status" value="1"/>
</dbReference>
<name>A0A1Q2LGR5_9HELI</name>
<dbReference type="EMBL" id="CP019645">
    <property type="protein sequence ID" value="AQQ59640.1"/>
    <property type="molecule type" value="Genomic_DNA"/>
</dbReference>